<dbReference type="Gene3D" id="3.40.50.1820">
    <property type="entry name" value="alpha/beta hydrolase"/>
    <property type="match status" value="1"/>
</dbReference>
<dbReference type="EMBL" id="MFCP01000004">
    <property type="protein sequence ID" value="OGE29583.1"/>
    <property type="molecule type" value="Genomic_DNA"/>
</dbReference>
<dbReference type="AlphaFoldDB" id="A0A1F5JLQ5"/>
<accession>A0A1F5JLQ5</accession>
<evidence type="ECO:0000313" key="4">
    <source>
        <dbReference type="Proteomes" id="UP000177555"/>
    </source>
</evidence>
<dbReference type="SUPFAM" id="SSF53474">
    <property type="entry name" value="alpha/beta-Hydrolases"/>
    <property type="match status" value="1"/>
</dbReference>
<evidence type="ECO:0000259" key="2">
    <source>
        <dbReference type="Pfam" id="PF00561"/>
    </source>
</evidence>
<keyword evidence="1" id="KW-0378">Hydrolase</keyword>
<dbReference type="Proteomes" id="UP000177555">
    <property type="component" value="Unassembled WGS sequence"/>
</dbReference>
<name>A0A1F5JLQ5_9BACT</name>
<protein>
    <recommendedName>
        <fullName evidence="2">AB hydrolase-1 domain-containing protein</fullName>
    </recommendedName>
</protein>
<organism evidence="3 4">
    <name type="scientific">Candidatus Daviesbacteria bacterium RIFCSPHIGHO2_01_FULL_40_11</name>
    <dbReference type="NCBI Taxonomy" id="1797762"/>
    <lineage>
        <taxon>Bacteria</taxon>
        <taxon>Candidatus Daviesiibacteriota</taxon>
    </lineage>
</organism>
<dbReference type="PRINTS" id="PR00111">
    <property type="entry name" value="ABHYDROLASE"/>
</dbReference>
<comment type="caution">
    <text evidence="3">The sequence shown here is derived from an EMBL/GenBank/DDBJ whole genome shotgun (WGS) entry which is preliminary data.</text>
</comment>
<evidence type="ECO:0000313" key="3">
    <source>
        <dbReference type="EMBL" id="OGE29583.1"/>
    </source>
</evidence>
<dbReference type="InterPro" id="IPR050266">
    <property type="entry name" value="AB_hydrolase_sf"/>
</dbReference>
<dbReference type="InterPro" id="IPR029058">
    <property type="entry name" value="AB_hydrolase_fold"/>
</dbReference>
<dbReference type="PANTHER" id="PTHR43798">
    <property type="entry name" value="MONOACYLGLYCEROL LIPASE"/>
    <property type="match status" value="1"/>
</dbReference>
<evidence type="ECO:0000256" key="1">
    <source>
        <dbReference type="ARBA" id="ARBA00022801"/>
    </source>
</evidence>
<dbReference type="Pfam" id="PF00561">
    <property type="entry name" value="Abhydrolase_1"/>
    <property type="match status" value="1"/>
</dbReference>
<feature type="domain" description="AB hydrolase-1" evidence="2">
    <location>
        <begin position="21"/>
        <end position="232"/>
    </location>
</feature>
<proteinExistence type="predicted"/>
<dbReference type="GO" id="GO:0016787">
    <property type="term" value="F:hydrolase activity"/>
    <property type="evidence" value="ECO:0007669"/>
    <property type="project" value="UniProtKB-KW"/>
</dbReference>
<reference evidence="3 4" key="1">
    <citation type="journal article" date="2016" name="Nat. Commun.">
        <title>Thousands of microbial genomes shed light on interconnected biogeochemical processes in an aquifer system.</title>
        <authorList>
            <person name="Anantharaman K."/>
            <person name="Brown C.T."/>
            <person name="Hug L.A."/>
            <person name="Sharon I."/>
            <person name="Castelle C.J."/>
            <person name="Probst A.J."/>
            <person name="Thomas B.C."/>
            <person name="Singh A."/>
            <person name="Wilkins M.J."/>
            <person name="Karaoz U."/>
            <person name="Brodie E.L."/>
            <person name="Williams K.H."/>
            <person name="Hubbard S.S."/>
            <person name="Banfield J.F."/>
        </authorList>
    </citation>
    <scope>NUCLEOTIDE SEQUENCE [LARGE SCALE GENOMIC DNA]</scope>
</reference>
<dbReference type="PANTHER" id="PTHR43798:SF31">
    <property type="entry name" value="AB HYDROLASE SUPERFAMILY PROTEIN YCLE"/>
    <property type="match status" value="1"/>
</dbReference>
<dbReference type="InterPro" id="IPR000073">
    <property type="entry name" value="AB_hydrolase_1"/>
</dbReference>
<gene>
    <name evidence="3" type="ORF">A2867_00275</name>
</gene>
<dbReference type="GO" id="GO:0016020">
    <property type="term" value="C:membrane"/>
    <property type="evidence" value="ECO:0007669"/>
    <property type="project" value="TreeGrafter"/>
</dbReference>
<sequence>MYSTVNRQNIYFQKVGKGKNLILIHGWGTDVSSFWQLIDFLKDNFTLWLVDLPGFGRSDLPTKEFSILDFARIIAEFIKENNIKRPAIFGHSYGGKIAIKLAKVYPNLIDKLILEGSSGIKPEKNLFHSLIFPFVKIAHFLLPDIFHARSKIRNKLYKKLQSDYAEAGRMKNIFLNTLKEDLTADLSKIQAETLLIWGERDRAIPLKYGKKMYQLLKNSKLVILEDMGHFPHAKWPERVAYFVKDFV</sequence>